<dbReference type="Pfam" id="PF00440">
    <property type="entry name" value="TetR_N"/>
    <property type="match status" value="1"/>
</dbReference>
<evidence type="ECO:0000313" key="4">
    <source>
        <dbReference type="EMBL" id="MDV2620441.1"/>
    </source>
</evidence>
<dbReference type="GeneID" id="57365937"/>
<dbReference type="PANTHER" id="PTHR43479">
    <property type="entry name" value="ACREF/ENVCD OPERON REPRESSOR-RELATED"/>
    <property type="match status" value="1"/>
</dbReference>
<proteinExistence type="predicted"/>
<accession>A0AAW8YFD0</accession>
<dbReference type="AlphaFoldDB" id="A0AAW8YFD0"/>
<organism evidence="4 5">
    <name type="scientific">Pediococcus acidilactici</name>
    <dbReference type="NCBI Taxonomy" id="1254"/>
    <lineage>
        <taxon>Bacteria</taxon>
        <taxon>Bacillati</taxon>
        <taxon>Bacillota</taxon>
        <taxon>Bacilli</taxon>
        <taxon>Lactobacillales</taxon>
        <taxon>Lactobacillaceae</taxon>
        <taxon>Pediococcus</taxon>
        <taxon>Pediococcus acidilactici group</taxon>
    </lineage>
</organism>
<comment type="caution">
    <text evidence="4">The sequence shown here is derived from an EMBL/GenBank/DDBJ whole genome shotgun (WGS) entry which is preliminary data.</text>
</comment>
<reference evidence="4" key="2">
    <citation type="submission" date="2023-10" db="EMBL/GenBank/DDBJ databases">
        <authorList>
            <person name="Khurajog B."/>
        </authorList>
    </citation>
    <scope>NUCLEOTIDE SEQUENCE</scope>
    <source>
        <strain evidence="4">BF9</strain>
    </source>
</reference>
<dbReference type="Proteomes" id="UP001280897">
    <property type="component" value="Unassembled WGS sequence"/>
</dbReference>
<protein>
    <submittedName>
        <fullName evidence="4">TetR/AcrR family transcriptional regulator</fullName>
    </submittedName>
</protein>
<name>A0AAW8YFD0_PEDAC</name>
<dbReference type="InterPro" id="IPR001647">
    <property type="entry name" value="HTH_TetR"/>
</dbReference>
<sequence length="193" mass="22041">MTRGFSTAEKAQIKANLYATCEKSWVNVGYRKTNVDTLCNKVGISKGAFYIFFNSKEELFADVMDRVQNRMINRMNDAIADSPDKKGFIEGFKRLYEEYDKGNWIKTLASEDFKALLNRLPKERLAAHNADYTLEKLGVAIKKSNLVCKQPMEKVMGILSALLALSAEKDAIAYDHEEVFDYMLEHLVDSLFE</sequence>
<gene>
    <name evidence="4" type="ORF">R0G89_01660</name>
</gene>
<feature type="domain" description="HTH tetR-type" evidence="3">
    <location>
        <begin position="11"/>
        <end position="71"/>
    </location>
</feature>
<dbReference type="Gene3D" id="1.10.357.10">
    <property type="entry name" value="Tetracycline Repressor, domain 2"/>
    <property type="match status" value="1"/>
</dbReference>
<keyword evidence="1 2" id="KW-0238">DNA-binding</keyword>
<dbReference type="GO" id="GO:0003677">
    <property type="term" value="F:DNA binding"/>
    <property type="evidence" value="ECO:0007669"/>
    <property type="project" value="UniProtKB-UniRule"/>
</dbReference>
<dbReference type="EMBL" id="JAWJAV010000001">
    <property type="protein sequence ID" value="MDV2620441.1"/>
    <property type="molecule type" value="Genomic_DNA"/>
</dbReference>
<dbReference type="InterPro" id="IPR009057">
    <property type="entry name" value="Homeodomain-like_sf"/>
</dbReference>
<evidence type="ECO:0000256" key="2">
    <source>
        <dbReference type="PROSITE-ProRule" id="PRU00335"/>
    </source>
</evidence>
<dbReference type="SUPFAM" id="SSF46689">
    <property type="entry name" value="Homeodomain-like"/>
    <property type="match status" value="1"/>
</dbReference>
<dbReference type="PANTHER" id="PTHR43479:SF11">
    <property type="entry name" value="ACREF_ENVCD OPERON REPRESSOR-RELATED"/>
    <property type="match status" value="1"/>
</dbReference>
<feature type="DNA-binding region" description="H-T-H motif" evidence="2">
    <location>
        <begin position="34"/>
        <end position="53"/>
    </location>
</feature>
<evidence type="ECO:0000259" key="3">
    <source>
        <dbReference type="PROSITE" id="PS50977"/>
    </source>
</evidence>
<dbReference type="PROSITE" id="PS50977">
    <property type="entry name" value="HTH_TETR_2"/>
    <property type="match status" value="1"/>
</dbReference>
<dbReference type="InterPro" id="IPR050624">
    <property type="entry name" value="HTH-type_Tx_Regulator"/>
</dbReference>
<dbReference type="RefSeq" id="WP_008840992.1">
    <property type="nucleotide sequence ID" value="NZ_CP050079.1"/>
</dbReference>
<reference evidence="4" key="1">
    <citation type="journal article" date="2023" name="PeerJ">
        <title>Selection and evaluation of lactic acid bacteria from chicken feces in Thailand as potential probiotics.</title>
        <authorList>
            <person name="Khurajog B."/>
            <person name="Disastra Y."/>
            <person name="Lawwyne L.D."/>
            <person name="Sirichokchatchawan W."/>
            <person name="Niyomtham W."/>
            <person name="Yindee J."/>
            <person name="Hampson D.J."/>
            <person name="Prapasarakul N."/>
        </authorList>
    </citation>
    <scope>NUCLEOTIDE SEQUENCE</scope>
    <source>
        <strain evidence="4">BF9</strain>
    </source>
</reference>
<evidence type="ECO:0000313" key="5">
    <source>
        <dbReference type="Proteomes" id="UP001280897"/>
    </source>
</evidence>
<evidence type="ECO:0000256" key="1">
    <source>
        <dbReference type="ARBA" id="ARBA00023125"/>
    </source>
</evidence>